<evidence type="ECO:0000256" key="7">
    <source>
        <dbReference type="ARBA" id="ARBA00038093"/>
    </source>
</evidence>
<dbReference type="OrthoDB" id="9804823at2"/>
<evidence type="ECO:0000313" key="9">
    <source>
        <dbReference type="EMBL" id="TQV78164.1"/>
    </source>
</evidence>
<comment type="cofactor">
    <cofactor evidence="1">
        <name>Mg(2+)</name>
        <dbReference type="ChEBI" id="CHEBI:18420"/>
    </cofactor>
</comment>
<evidence type="ECO:0000313" key="10">
    <source>
        <dbReference type="Proteomes" id="UP000319732"/>
    </source>
</evidence>
<keyword evidence="5" id="KW-0378">Hydrolase</keyword>
<feature type="domain" description="PIN" evidence="8">
    <location>
        <begin position="4"/>
        <end position="127"/>
    </location>
</feature>
<dbReference type="InterPro" id="IPR050556">
    <property type="entry name" value="Type_II_TA_system_RNase"/>
</dbReference>
<comment type="caution">
    <text evidence="9">The sequence shown here is derived from an EMBL/GenBank/DDBJ whole genome shotgun (WGS) entry which is preliminary data.</text>
</comment>
<dbReference type="PANTHER" id="PTHR33653:SF1">
    <property type="entry name" value="RIBONUCLEASE VAPC2"/>
    <property type="match status" value="1"/>
</dbReference>
<keyword evidence="2" id="KW-1277">Toxin-antitoxin system</keyword>
<name>A0A545TLU3_9GAMM</name>
<gene>
    <name evidence="9" type="ORF">FKG94_13915</name>
</gene>
<dbReference type="Proteomes" id="UP000319732">
    <property type="component" value="Unassembled WGS sequence"/>
</dbReference>
<keyword evidence="6" id="KW-0460">Magnesium</keyword>
<dbReference type="GO" id="GO:0046872">
    <property type="term" value="F:metal ion binding"/>
    <property type="evidence" value="ECO:0007669"/>
    <property type="project" value="UniProtKB-KW"/>
</dbReference>
<dbReference type="PANTHER" id="PTHR33653">
    <property type="entry name" value="RIBONUCLEASE VAPC2"/>
    <property type="match status" value="1"/>
</dbReference>
<dbReference type="CDD" id="cd18746">
    <property type="entry name" value="PIN_VapC4-5_FitB-like"/>
    <property type="match status" value="1"/>
</dbReference>
<reference evidence="9 10" key="1">
    <citation type="submission" date="2019-06" db="EMBL/GenBank/DDBJ databases">
        <title>Whole genome sequence for Cellvibrionaceae sp. R142.</title>
        <authorList>
            <person name="Wang G."/>
        </authorList>
    </citation>
    <scope>NUCLEOTIDE SEQUENCE [LARGE SCALE GENOMIC DNA]</scope>
    <source>
        <strain evidence="9 10">R142</strain>
    </source>
</reference>
<evidence type="ECO:0000256" key="6">
    <source>
        <dbReference type="ARBA" id="ARBA00022842"/>
    </source>
</evidence>
<evidence type="ECO:0000256" key="2">
    <source>
        <dbReference type="ARBA" id="ARBA00022649"/>
    </source>
</evidence>
<sequence>MIVYLLDTNVISQLAKRQPDTGVVTFMKKAKKEKSTLYLSALTIGEINKGIAKLARYNDHQQADKLRQWQERLITDFVDSLLSVDVDTSIIWGEVLAATDDTNAIDKLIAATALQYDLTLVTRNIDHVKGTGAKCVNPFISV</sequence>
<dbReference type="Gene3D" id="3.40.50.1010">
    <property type="entry name" value="5'-nuclease"/>
    <property type="match status" value="1"/>
</dbReference>
<evidence type="ECO:0000256" key="5">
    <source>
        <dbReference type="ARBA" id="ARBA00022801"/>
    </source>
</evidence>
<dbReference type="SUPFAM" id="SSF88723">
    <property type="entry name" value="PIN domain-like"/>
    <property type="match status" value="1"/>
</dbReference>
<evidence type="ECO:0000259" key="8">
    <source>
        <dbReference type="Pfam" id="PF01850"/>
    </source>
</evidence>
<evidence type="ECO:0000256" key="4">
    <source>
        <dbReference type="ARBA" id="ARBA00022723"/>
    </source>
</evidence>
<evidence type="ECO:0000256" key="1">
    <source>
        <dbReference type="ARBA" id="ARBA00001946"/>
    </source>
</evidence>
<organism evidence="9 10">
    <name type="scientific">Exilibacterium tricleocarpae</name>
    <dbReference type="NCBI Taxonomy" id="2591008"/>
    <lineage>
        <taxon>Bacteria</taxon>
        <taxon>Pseudomonadati</taxon>
        <taxon>Pseudomonadota</taxon>
        <taxon>Gammaproteobacteria</taxon>
        <taxon>Cellvibrionales</taxon>
        <taxon>Cellvibrionaceae</taxon>
        <taxon>Exilibacterium</taxon>
    </lineage>
</organism>
<comment type="similarity">
    <text evidence="7">Belongs to the PINc/VapC protein family.</text>
</comment>
<dbReference type="GO" id="GO:0016787">
    <property type="term" value="F:hydrolase activity"/>
    <property type="evidence" value="ECO:0007669"/>
    <property type="project" value="UniProtKB-KW"/>
</dbReference>
<keyword evidence="10" id="KW-1185">Reference proteome</keyword>
<protein>
    <submittedName>
        <fullName evidence="9">Type II toxin-antitoxin system VapC family toxin</fullName>
    </submittedName>
</protein>
<dbReference type="EMBL" id="VHSG01000013">
    <property type="protein sequence ID" value="TQV78164.1"/>
    <property type="molecule type" value="Genomic_DNA"/>
</dbReference>
<dbReference type="InterPro" id="IPR002716">
    <property type="entry name" value="PIN_dom"/>
</dbReference>
<dbReference type="GO" id="GO:0004518">
    <property type="term" value="F:nuclease activity"/>
    <property type="evidence" value="ECO:0007669"/>
    <property type="project" value="UniProtKB-KW"/>
</dbReference>
<dbReference type="AlphaFoldDB" id="A0A545TLU3"/>
<dbReference type="Pfam" id="PF01850">
    <property type="entry name" value="PIN"/>
    <property type="match status" value="1"/>
</dbReference>
<dbReference type="InterPro" id="IPR029060">
    <property type="entry name" value="PIN-like_dom_sf"/>
</dbReference>
<accession>A0A545TLU3</accession>
<evidence type="ECO:0000256" key="3">
    <source>
        <dbReference type="ARBA" id="ARBA00022722"/>
    </source>
</evidence>
<proteinExistence type="inferred from homology"/>
<keyword evidence="4" id="KW-0479">Metal-binding</keyword>
<keyword evidence="3" id="KW-0540">Nuclease</keyword>